<organism evidence="3 4">
    <name type="scientific">Rhodococcus cerastii</name>
    <dbReference type="NCBI Taxonomy" id="908616"/>
    <lineage>
        <taxon>Bacteria</taxon>
        <taxon>Bacillati</taxon>
        <taxon>Actinomycetota</taxon>
        <taxon>Actinomycetes</taxon>
        <taxon>Mycobacteriales</taxon>
        <taxon>Nocardiaceae</taxon>
        <taxon>Rhodococcus</taxon>
    </lineage>
</organism>
<dbReference type="GO" id="GO:0008233">
    <property type="term" value="F:peptidase activity"/>
    <property type="evidence" value="ECO:0007669"/>
    <property type="project" value="UniProtKB-KW"/>
</dbReference>
<protein>
    <submittedName>
        <fullName evidence="3">Clp protease N-terminal domain-containing protein</fullName>
    </submittedName>
</protein>
<sequence length="176" mass="18532">MMFEKFTAAARLTVIGAQDVARELQSSRIGVEHLMIAALDGADESLRTRMTTLGVTSEAVRSVVQVSAGLGPADAHALKSIGIDLDAVVSQVDAAFGAGALDRKREPARRHLPFDKAAKKALRQSMKEAVALRDRDIGVAHVLLGVLAQDDSTVRTLLPAGVTVARARGAISPLTT</sequence>
<dbReference type="EMBL" id="JAWLKF010000015">
    <property type="protein sequence ID" value="MDV6305008.1"/>
    <property type="molecule type" value="Genomic_DNA"/>
</dbReference>
<dbReference type="GO" id="GO:0006508">
    <property type="term" value="P:proteolysis"/>
    <property type="evidence" value="ECO:0007669"/>
    <property type="project" value="UniProtKB-KW"/>
</dbReference>
<dbReference type="InterPro" id="IPR004176">
    <property type="entry name" value="Clp_R_N"/>
</dbReference>
<dbReference type="Gene3D" id="1.10.1780.10">
    <property type="entry name" value="Clp, N-terminal domain"/>
    <property type="match status" value="2"/>
</dbReference>
<evidence type="ECO:0000313" key="4">
    <source>
        <dbReference type="Proteomes" id="UP001186104"/>
    </source>
</evidence>
<keyword evidence="1" id="KW-0677">Repeat</keyword>
<evidence type="ECO:0000313" key="3">
    <source>
        <dbReference type="EMBL" id="MDV6305008.1"/>
    </source>
</evidence>
<gene>
    <name evidence="3" type="ORF">R3P93_20790</name>
</gene>
<keyword evidence="3" id="KW-0645">Protease</keyword>
<reference evidence="3 4" key="1">
    <citation type="submission" date="2023-10" db="EMBL/GenBank/DDBJ databases">
        <title>Development of a sustainable strategy for remediation of hydrocarbon-contaminated territories based on the waste exchange concept.</title>
        <authorList>
            <person name="Krivoruchko A."/>
        </authorList>
    </citation>
    <scope>NUCLEOTIDE SEQUENCE [LARGE SCALE GENOMIC DNA]</scope>
    <source>
        <strain evidence="3 4">IEGM 1327</strain>
    </source>
</reference>
<keyword evidence="4" id="KW-1185">Reference proteome</keyword>
<accession>A0ABU4D5K4</accession>
<dbReference type="SUPFAM" id="SSF81923">
    <property type="entry name" value="Double Clp-N motif"/>
    <property type="match status" value="2"/>
</dbReference>
<dbReference type="RefSeq" id="WP_317533952.1">
    <property type="nucleotide sequence ID" value="NZ_JAWLKF010000015.1"/>
</dbReference>
<comment type="caution">
    <text evidence="3">The sequence shown here is derived from an EMBL/GenBank/DDBJ whole genome shotgun (WGS) entry which is preliminary data.</text>
</comment>
<evidence type="ECO:0000256" key="1">
    <source>
        <dbReference type="PROSITE-ProRule" id="PRU01251"/>
    </source>
</evidence>
<dbReference type="Proteomes" id="UP001186104">
    <property type="component" value="Unassembled WGS sequence"/>
</dbReference>
<name>A0ABU4D5K4_9NOCA</name>
<dbReference type="InterPro" id="IPR036628">
    <property type="entry name" value="Clp_N_dom_sf"/>
</dbReference>
<proteinExistence type="predicted"/>
<evidence type="ECO:0000259" key="2">
    <source>
        <dbReference type="PROSITE" id="PS51903"/>
    </source>
</evidence>
<keyword evidence="3" id="KW-0378">Hydrolase</keyword>
<dbReference type="Pfam" id="PF02861">
    <property type="entry name" value="Clp_N"/>
    <property type="match status" value="2"/>
</dbReference>
<feature type="domain" description="Clp R" evidence="2">
    <location>
        <begin position="3"/>
        <end position="176"/>
    </location>
</feature>
<dbReference type="PROSITE" id="PS51903">
    <property type="entry name" value="CLP_R"/>
    <property type="match status" value="1"/>
</dbReference>